<sequence>MITYELCLLLRVMPKPELVSALKRTANTIFLKGGIIRKLESLGTKDIPNKTSSHGSVHNKASYFILEFNAPPRYLHDISEEYGRDVDIIRRRIYKKQEDEVPACTLDEEIQPPPYRKGVQDLITQARQLDKPKFKYNSGLDYYPFQK</sequence>
<comment type="caution">
    <text evidence="1">The sequence shown here is derived from an EMBL/GenBank/DDBJ whole genome shotgun (WGS) entry which is preliminary data.</text>
</comment>
<dbReference type="Proteomes" id="UP001056778">
    <property type="component" value="Chromosome 1"/>
</dbReference>
<keyword evidence="2" id="KW-1185">Reference proteome</keyword>
<keyword evidence="1" id="KW-0687">Ribonucleoprotein</keyword>
<keyword evidence="1" id="KW-0689">Ribosomal protein</keyword>
<proteinExistence type="predicted"/>
<reference evidence="1" key="1">
    <citation type="submission" date="2022-04" db="EMBL/GenBank/DDBJ databases">
        <title>Chromosome-scale genome assembly of Holotrichia oblita Faldermann.</title>
        <authorList>
            <person name="Rongchong L."/>
        </authorList>
    </citation>
    <scope>NUCLEOTIDE SEQUENCE</scope>
    <source>
        <strain evidence="1">81SQS9</strain>
    </source>
</reference>
<evidence type="ECO:0000313" key="1">
    <source>
        <dbReference type="EMBL" id="KAI4470415.1"/>
    </source>
</evidence>
<accession>A0ACB9TUD0</accession>
<dbReference type="EMBL" id="CM043015">
    <property type="protein sequence ID" value="KAI4470415.1"/>
    <property type="molecule type" value="Genomic_DNA"/>
</dbReference>
<protein>
    <submittedName>
        <fullName evidence="1">Mitochondrial 28s ribosomal protein s6</fullName>
    </submittedName>
</protein>
<name>A0ACB9TUD0_HOLOL</name>
<evidence type="ECO:0000313" key="2">
    <source>
        <dbReference type="Proteomes" id="UP001056778"/>
    </source>
</evidence>
<gene>
    <name evidence="1" type="ORF">MML48_1g01336</name>
</gene>
<organism evidence="1 2">
    <name type="scientific">Holotrichia oblita</name>
    <name type="common">Chafer beetle</name>
    <dbReference type="NCBI Taxonomy" id="644536"/>
    <lineage>
        <taxon>Eukaryota</taxon>
        <taxon>Metazoa</taxon>
        <taxon>Ecdysozoa</taxon>
        <taxon>Arthropoda</taxon>
        <taxon>Hexapoda</taxon>
        <taxon>Insecta</taxon>
        <taxon>Pterygota</taxon>
        <taxon>Neoptera</taxon>
        <taxon>Endopterygota</taxon>
        <taxon>Coleoptera</taxon>
        <taxon>Polyphaga</taxon>
        <taxon>Scarabaeiformia</taxon>
        <taxon>Scarabaeidae</taxon>
        <taxon>Melolonthinae</taxon>
        <taxon>Holotrichia</taxon>
    </lineage>
</organism>